<dbReference type="SMART" id="SM00100">
    <property type="entry name" value="cNMP"/>
    <property type="match status" value="1"/>
</dbReference>
<dbReference type="PROSITE" id="PS50042">
    <property type="entry name" value="CNMP_BINDING_3"/>
    <property type="match status" value="1"/>
</dbReference>
<keyword evidence="8" id="KW-0472">Membrane</keyword>
<evidence type="ECO:0000256" key="9">
    <source>
        <dbReference type="PROSITE-ProRule" id="PRU01161"/>
    </source>
</evidence>
<keyword evidence="6" id="KW-1133">Transmembrane helix</keyword>
<dbReference type="EMBL" id="LNXU01000032">
    <property type="protein sequence ID" value="KTC71099.1"/>
    <property type="molecule type" value="Genomic_DNA"/>
</dbReference>
<dbReference type="PROSITE" id="PS00889">
    <property type="entry name" value="CNMP_BINDING_2"/>
    <property type="match status" value="1"/>
</dbReference>
<protein>
    <submittedName>
        <fullName evidence="12">Patatin-like phospholipase</fullName>
    </submittedName>
</protein>
<dbReference type="RefSeq" id="WP_058460272.1">
    <property type="nucleotide sequence ID" value="NZ_CAAAIY010000002.1"/>
</dbReference>
<organism evidence="12 13">
    <name type="scientific">Legionella bozemanae</name>
    <name type="common">Fluoribacter bozemanae</name>
    <dbReference type="NCBI Taxonomy" id="447"/>
    <lineage>
        <taxon>Bacteria</taxon>
        <taxon>Pseudomonadati</taxon>
        <taxon>Pseudomonadota</taxon>
        <taxon>Gammaproteobacteria</taxon>
        <taxon>Legionellales</taxon>
        <taxon>Legionellaceae</taxon>
        <taxon>Legionella</taxon>
    </lineage>
</organism>
<dbReference type="PANTHER" id="PTHR14226:SF29">
    <property type="entry name" value="NEUROPATHY TARGET ESTERASE SWS"/>
    <property type="match status" value="1"/>
</dbReference>
<evidence type="ECO:0000313" key="12">
    <source>
        <dbReference type="EMBL" id="KTC71099.1"/>
    </source>
</evidence>
<evidence type="ECO:0000256" key="3">
    <source>
        <dbReference type="ARBA" id="ARBA00022692"/>
    </source>
</evidence>
<evidence type="ECO:0000256" key="7">
    <source>
        <dbReference type="ARBA" id="ARBA00023098"/>
    </source>
</evidence>
<dbReference type="InterPro" id="IPR000595">
    <property type="entry name" value="cNMP-bd_dom"/>
</dbReference>
<dbReference type="InterPro" id="IPR056556">
    <property type="entry name" value="NTE1_P-loop_dom"/>
</dbReference>
<feature type="short sequence motif" description="GXSXG" evidence="9">
    <location>
        <begin position="361"/>
        <end position="365"/>
    </location>
</feature>
<dbReference type="SUPFAM" id="SSF51206">
    <property type="entry name" value="cAMP-binding domain-like"/>
    <property type="match status" value="1"/>
</dbReference>
<evidence type="ECO:0000259" key="11">
    <source>
        <dbReference type="PROSITE" id="PS51635"/>
    </source>
</evidence>
<evidence type="ECO:0000256" key="2">
    <source>
        <dbReference type="ARBA" id="ARBA00006636"/>
    </source>
</evidence>
<feature type="active site" description="Proton acceptor" evidence="9">
    <location>
        <position position="477"/>
    </location>
</feature>
<evidence type="ECO:0000256" key="6">
    <source>
        <dbReference type="ARBA" id="ARBA00022989"/>
    </source>
</evidence>
<dbReference type="PANTHER" id="PTHR14226">
    <property type="entry name" value="NEUROPATHY TARGET ESTERASE/SWISS CHEESE D.MELANOGASTER"/>
    <property type="match status" value="1"/>
</dbReference>
<keyword evidence="5 9" id="KW-0442">Lipid degradation</keyword>
<dbReference type="InterPro" id="IPR016035">
    <property type="entry name" value="Acyl_Trfase/lysoPLipase"/>
</dbReference>
<dbReference type="OrthoDB" id="5290098at2"/>
<dbReference type="Pfam" id="PF00027">
    <property type="entry name" value="cNMP_binding"/>
    <property type="match status" value="1"/>
</dbReference>
<name>A0A0W0RJ90_LEGBO</name>
<feature type="domain" description="PNPLA" evidence="11">
    <location>
        <begin position="330"/>
        <end position="490"/>
    </location>
</feature>
<evidence type="ECO:0000259" key="10">
    <source>
        <dbReference type="PROSITE" id="PS50042"/>
    </source>
</evidence>
<dbReference type="CDD" id="cd00038">
    <property type="entry name" value="CAP_ED"/>
    <property type="match status" value="1"/>
</dbReference>
<dbReference type="PATRIC" id="fig|447.4.peg.2845"/>
<dbReference type="InterPro" id="IPR002641">
    <property type="entry name" value="PNPLA_dom"/>
</dbReference>
<dbReference type="PROSITE" id="PS51635">
    <property type="entry name" value="PNPLA"/>
    <property type="match status" value="1"/>
</dbReference>
<sequence length="619" mass="70416">MTQPLFTTKEIFEFIKQHEPFSCMSDACLSKLSRVLEIESRAGDSLLIKKGENMNDLYILIKGRLYYQITDIEGNVTFQGELHEGSIIGEMALLSDLPRSANVYTLRDSIILKLSKKYFLKLCRTFPELLNKITQFTIQRLTNSLQGIHSASTRDKSIALIPIRPIQDLEFQLQEMIFRFSYGEKILLLNSSYLEKRKNLLDANGNMSNEGILWINQLEKEYTYIFYLADETITSWTKFCVRQADSLAFLALAEEHDPDLSEVESYILTMQSNFIKRNVLVLLHQTANPPKNTQSWLEKRSVNSHFHVRSNTEDGISRMMRIFTDNTISLVLSGGGARGLAHIGVYRLLEERGIPVDYIAGTSMGAMLAAVFAMGYSSSDVLKYVEAYLIKGSKIDFTFPYIAIATGRRATDSLIELYGEKSQIEDLWLNYFCVSTDLISKNLYVHDRGLLWESIRSSISLPFIYPPVSFNDKLLIDGGILNNIPTNVMRQYSHSSKIIASNINNNNAFKLSPIPYSLSGWKLLYNKFMGKESILPINLGELVLRLLTISSHQNTSKMMAMADYGITLKTDQYGILDFKKYKEIAETGYEQAKAQFTAQNSAELLKIKNNPQFNSDKMI</sequence>
<comment type="similarity">
    <text evidence="2">Belongs to the NTE family.</text>
</comment>
<dbReference type="GO" id="GO:0004622">
    <property type="term" value="F:phosphatidylcholine lysophospholipase activity"/>
    <property type="evidence" value="ECO:0007669"/>
    <property type="project" value="UniProtKB-ARBA"/>
</dbReference>
<comment type="caution">
    <text evidence="12">The sequence shown here is derived from an EMBL/GenBank/DDBJ whole genome shotgun (WGS) entry which is preliminary data.</text>
</comment>
<feature type="domain" description="Cyclic nucleotide-binding" evidence="10">
    <location>
        <begin position="20"/>
        <end position="140"/>
    </location>
</feature>
<dbReference type="AlphaFoldDB" id="A0A0W0RJ90"/>
<keyword evidence="7 9" id="KW-0443">Lipid metabolism</keyword>
<evidence type="ECO:0000313" key="13">
    <source>
        <dbReference type="Proteomes" id="UP000054695"/>
    </source>
</evidence>
<dbReference type="SUPFAM" id="SSF52151">
    <property type="entry name" value="FabD/lysophospholipase-like"/>
    <property type="match status" value="1"/>
</dbReference>
<keyword evidence="13" id="KW-1185">Reference proteome</keyword>
<evidence type="ECO:0000256" key="1">
    <source>
        <dbReference type="ARBA" id="ARBA00004370"/>
    </source>
</evidence>
<dbReference type="Gene3D" id="2.60.120.10">
    <property type="entry name" value="Jelly Rolls"/>
    <property type="match status" value="1"/>
</dbReference>
<gene>
    <name evidence="12" type="ORF">Lboz_2676</name>
</gene>
<dbReference type="STRING" id="447.Lboz_2676"/>
<evidence type="ECO:0000256" key="5">
    <source>
        <dbReference type="ARBA" id="ARBA00022963"/>
    </source>
</evidence>
<reference evidence="12 13" key="1">
    <citation type="submission" date="2015-11" db="EMBL/GenBank/DDBJ databases">
        <title>Genomic analysis of 38 Legionella species identifies large and diverse effector repertoires.</title>
        <authorList>
            <person name="Burstein D."/>
            <person name="Amaro F."/>
            <person name="Zusman T."/>
            <person name="Lifshitz Z."/>
            <person name="Cohen O."/>
            <person name="Gilbert J.A."/>
            <person name="Pupko T."/>
            <person name="Shuman H.A."/>
            <person name="Segal G."/>
        </authorList>
    </citation>
    <scope>NUCLEOTIDE SEQUENCE [LARGE SCALE GENOMIC DNA]</scope>
    <source>
        <strain evidence="12 13">WIGA</strain>
    </source>
</reference>
<dbReference type="InterPro" id="IPR014710">
    <property type="entry name" value="RmlC-like_jellyroll"/>
</dbReference>
<dbReference type="GO" id="GO:0016020">
    <property type="term" value="C:membrane"/>
    <property type="evidence" value="ECO:0007669"/>
    <property type="project" value="UniProtKB-SubCell"/>
</dbReference>
<evidence type="ECO:0000256" key="8">
    <source>
        <dbReference type="ARBA" id="ARBA00023136"/>
    </source>
</evidence>
<feature type="short sequence motif" description="GXGXXG" evidence="9">
    <location>
        <begin position="334"/>
        <end position="339"/>
    </location>
</feature>
<feature type="active site" description="Nucleophile" evidence="9">
    <location>
        <position position="363"/>
    </location>
</feature>
<accession>A0A0W0RJ90</accession>
<dbReference type="InterPro" id="IPR018488">
    <property type="entry name" value="cNMP-bd_CS"/>
</dbReference>
<dbReference type="GO" id="GO:0016042">
    <property type="term" value="P:lipid catabolic process"/>
    <property type="evidence" value="ECO:0007669"/>
    <property type="project" value="UniProtKB-UniRule"/>
</dbReference>
<keyword evidence="3" id="KW-0812">Transmembrane</keyword>
<comment type="subcellular location">
    <subcellularLocation>
        <location evidence="1">Membrane</location>
    </subcellularLocation>
</comment>
<feature type="short sequence motif" description="DGA/G" evidence="9">
    <location>
        <begin position="477"/>
        <end position="479"/>
    </location>
</feature>
<dbReference type="Proteomes" id="UP000054695">
    <property type="component" value="Unassembled WGS sequence"/>
</dbReference>
<dbReference type="InterPro" id="IPR018490">
    <property type="entry name" value="cNMP-bd_dom_sf"/>
</dbReference>
<evidence type="ECO:0000256" key="4">
    <source>
        <dbReference type="ARBA" id="ARBA00022801"/>
    </source>
</evidence>
<dbReference type="Pfam" id="PF24179">
    <property type="entry name" value="NTE_Ploop"/>
    <property type="match status" value="1"/>
</dbReference>
<proteinExistence type="inferred from homology"/>
<dbReference type="Gene3D" id="3.40.1090.10">
    <property type="entry name" value="Cytosolic phospholipase A2 catalytic domain"/>
    <property type="match status" value="2"/>
</dbReference>
<dbReference type="InterPro" id="IPR050301">
    <property type="entry name" value="NTE"/>
</dbReference>
<dbReference type="CDD" id="cd07205">
    <property type="entry name" value="Pat_PNPLA6_PNPLA7_NTE1_like"/>
    <property type="match status" value="1"/>
</dbReference>
<keyword evidence="4 9" id="KW-0378">Hydrolase</keyword>
<dbReference type="Pfam" id="PF01734">
    <property type="entry name" value="Patatin"/>
    <property type="match status" value="1"/>
</dbReference>